<dbReference type="RefSeq" id="WP_071164346.1">
    <property type="nucleotide sequence ID" value="NZ_CP017812.1"/>
</dbReference>
<dbReference type="AlphaFoldDB" id="A0A1D9MKK5"/>
<sequence>MYEKEPNKILVWLVTAIIGSILLGFIYFTVPLVLRMKNHWDQEIAKNSLGIATKTQFRSGSDYRNKNSSVETFFFVSPEVDYQQVMIEKDRAMKRLDSQDQMVWADAHTPYDYFVFPNNSSLLVPELSFNRIETKDNASSSGKSKYQSTSSIGGKLAGSRNYDKDFLHRVFSLAAKLPQQQWKLSQERLMVKFDHPWWHKEEMTRDQWISQTSEVLEKVSKHFQEEGKSSFISSINLTFPVFANRGAADNERLKFYAEMDELENPANKSSEPSFQAGARQLRNFIAVWPQALKELPDDSNVHVYLSTRKNEENNWRTSAWITVSTYEEHQYESDKRWLSKDEKERIAKQRKETAQRENEQMCAQIAEVLNAHDQKELGHIVCQSENRFGDDEKRITWVNDSDKLRKIS</sequence>
<protein>
    <submittedName>
        <fullName evidence="2">Uncharacterized protein</fullName>
    </submittedName>
</protein>
<dbReference type="Proteomes" id="UP000176288">
    <property type="component" value="Chromosome"/>
</dbReference>
<keyword evidence="1" id="KW-1133">Transmembrane helix</keyword>
<keyword evidence="3" id="KW-1185">Reference proteome</keyword>
<keyword evidence="1" id="KW-0472">Membrane</keyword>
<evidence type="ECO:0000256" key="1">
    <source>
        <dbReference type="SAM" id="Phobius"/>
    </source>
</evidence>
<feature type="transmembrane region" description="Helical" evidence="1">
    <location>
        <begin position="12"/>
        <end position="34"/>
    </location>
</feature>
<keyword evidence="1" id="KW-0812">Transmembrane</keyword>
<gene>
    <name evidence="2" type="ORF">BK816_05895</name>
</gene>
<dbReference type="STRING" id="1912795.BK816_05895"/>
<name>A0A1D9MKK5_9ACTO</name>
<organism evidence="2 3">
    <name type="scientific">Boudabousia tangfeifanii</name>
    <dbReference type="NCBI Taxonomy" id="1912795"/>
    <lineage>
        <taxon>Bacteria</taxon>
        <taxon>Bacillati</taxon>
        <taxon>Actinomycetota</taxon>
        <taxon>Actinomycetes</taxon>
        <taxon>Actinomycetales</taxon>
        <taxon>Actinomycetaceae</taxon>
        <taxon>Boudabousia</taxon>
    </lineage>
</organism>
<dbReference type="KEGG" id="avu:BK816_05895"/>
<evidence type="ECO:0000313" key="3">
    <source>
        <dbReference type="Proteomes" id="UP000176288"/>
    </source>
</evidence>
<dbReference type="EMBL" id="CP017812">
    <property type="protein sequence ID" value="AOZ72881.1"/>
    <property type="molecule type" value="Genomic_DNA"/>
</dbReference>
<reference evidence="2 3" key="1">
    <citation type="submission" date="2016-10" db="EMBL/GenBank/DDBJ databases">
        <title>Actinomyces aegypiusis sp. nov., isolated from the Aegypius monachus in Qinghai Tibet Plateau China.</title>
        <authorList>
            <person name="Wang Y."/>
        </authorList>
    </citation>
    <scope>NUCLEOTIDE SEQUENCE [LARGE SCALE GENOMIC DNA]</scope>
    <source>
        <strain evidence="2 3">VUL4_3</strain>
    </source>
</reference>
<proteinExistence type="predicted"/>
<accession>A0A1D9MKK5</accession>
<evidence type="ECO:0000313" key="2">
    <source>
        <dbReference type="EMBL" id="AOZ72881.1"/>
    </source>
</evidence>